<dbReference type="Proteomes" id="UP001295740">
    <property type="component" value="Unassembled WGS sequence"/>
</dbReference>
<reference evidence="3" key="1">
    <citation type="submission" date="2023-10" db="EMBL/GenBank/DDBJ databases">
        <authorList>
            <person name="Hackl T."/>
        </authorList>
    </citation>
    <scope>NUCLEOTIDE SEQUENCE</scope>
</reference>
<dbReference type="AlphaFoldDB" id="A0AAI8VWT7"/>
<organism evidence="3 4">
    <name type="scientific">Anthostomella pinea</name>
    <dbReference type="NCBI Taxonomy" id="933095"/>
    <lineage>
        <taxon>Eukaryota</taxon>
        <taxon>Fungi</taxon>
        <taxon>Dikarya</taxon>
        <taxon>Ascomycota</taxon>
        <taxon>Pezizomycotina</taxon>
        <taxon>Sordariomycetes</taxon>
        <taxon>Xylariomycetidae</taxon>
        <taxon>Xylariales</taxon>
        <taxon>Xylariaceae</taxon>
        <taxon>Anthostomella</taxon>
    </lineage>
</organism>
<accession>A0AAI8VWT7</accession>
<feature type="signal peptide" evidence="2">
    <location>
        <begin position="1"/>
        <end position="19"/>
    </location>
</feature>
<keyword evidence="4" id="KW-1185">Reference proteome</keyword>
<dbReference type="EMBL" id="CAUWAG010000019">
    <property type="protein sequence ID" value="CAJ2512149.1"/>
    <property type="molecule type" value="Genomic_DNA"/>
</dbReference>
<feature type="region of interest" description="Disordered" evidence="1">
    <location>
        <begin position="59"/>
        <end position="80"/>
    </location>
</feature>
<sequence>MKLAAVPLFLLLSASTALPEPSSDSHLEIKRGETIDCVKGCFHNGIIKLFTCVPGCFGGDSSSSSSSSGSSSSSDNGSSCSTKCMDTLLARIGSLEAAKVTDEDVEWVTNCAAGCRGNTRRT</sequence>
<proteinExistence type="predicted"/>
<evidence type="ECO:0000256" key="2">
    <source>
        <dbReference type="SAM" id="SignalP"/>
    </source>
</evidence>
<feature type="chain" id="PRO_5042613843" evidence="2">
    <location>
        <begin position="20"/>
        <end position="122"/>
    </location>
</feature>
<keyword evidence="2" id="KW-0732">Signal</keyword>
<comment type="caution">
    <text evidence="3">The sequence shown here is derived from an EMBL/GenBank/DDBJ whole genome shotgun (WGS) entry which is preliminary data.</text>
</comment>
<evidence type="ECO:0000256" key="1">
    <source>
        <dbReference type="SAM" id="MobiDB-lite"/>
    </source>
</evidence>
<protein>
    <submittedName>
        <fullName evidence="3">Uu.00g051640.m01.CDS01</fullName>
    </submittedName>
</protein>
<name>A0AAI8VWT7_9PEZI</name>
<gene>
    <name evidence="3" type="ORF">KHLLAP_LOCUS12617</name>
</gene>
<evidence type="ECO:0000313" key="4">
    <source>
        <dbReference type="Proteomes" id="UP001295740"/>
    </source>
</evidence>
<evidence type="ECO:0000313" key="3">
    <source>
        <dbReference type="EMBL" id="CAJ2512149.1"/>
    </source>
</evidence>